<reference evidence="3 4" key="1">
    <citation type="submission" date="2020-04" db="EMBL/GenBank/DDBJ databases">
        <title>Whole-genome sequencing of Vibrio spp. from China reveals different genetic environments of blaCTX-M-14 among diverse lineages.</title>
        <authorList>
            <person name="Zheng Z."/>
            <person name="Ye L."/>
            <person name="Chen S."/>
        </authorList>
    </citation>
    <scope>NUCLEOTIDE SEQUENCE [LARGE SCALE GENOMIC DNA]</scope>
    <source>
        <strain evidence="3 4">Vb1636</strain>
    </source>
</reference>
<keyword evidence="1" id="KW-0175">Coiled coil</keyword>
<dbReference type="AlphaFoldDB" id="A0A7Y0R0J6"/>
<dbReference type="Proteomes" id="UP000565155">
    <property type="component" value="Unassembled WGS sequence"/>
</dbReference>
<sequence>EAGDVLVEEKVEAVRKQAQQDMQQSLNAELERLQALKAVNPNIRDEEIEAIEAQIKELTGYINQAQVQLDSLRLIVVSHN</sequence>
<dbReference type="RefSeq" id="WP_169629611.1">
    <property type="nucleotide sequence ID" value="NZ_JABCMA010000468.1"/>
</dbReference>
<evidence type="ECO:0000313" key="3">
    <source>
        <dbReference type="EMBL" id="NMR77138.1"/>
    </source>
</evidence>
<dbReference type="EMBL" id="JABCMA010000468">
    <property type="protein sequence ID" value="NMR77138.1"/>
    <property type="molecule type" value="Genomic_DNA"/>
</dbReference>
<gene>
    <name evidence="3" type="ORF">HKB35_26520</name>
</gene>
<dbReference type="Pfam" id="PF12137">
    <property type="entry name" value="RapA_C"/>
    <property type="match status" value="1"/>
</dbReference>
<evidence type="ECO:0000256" key="1">
    <source>
        <dbReference type="SAM" id="Coils"/>
    </source>
</evidence>
<dbReference type="InterPro" id="IPR022737">
    <property type="entry name" value="RapA_C"/>
</dbReference>
<evidence type="ECO:0000313" key="4">
    <source>
        <dbReference type="Proteomes" id="UP000565155"/>
    </source>
</evidence>
<dbReference type="GO" id="GO:0016817">
    <property type="term" value="F:hydrolase activity, acting on acid anhydrides"/>
    <property type="evidence" value="ECO:0007669"/>
    <property type="project" value="InterPro"/>
</dbReference>
<accession>A0A7Y0R0J6</accession>
<evidence type="ECO:0000259" key="2">
    <source>
        <dbReference type="Pfam" id="PF12137"/>
    </source>
</evidence>
<name>A0A7Y0R0J6_VIBAL</name>
<dbReference type="Gene3D" id="6.10.140.1500">
    <property type="match status" value="1"/>
</dbReference>
<proteinExistence type="predicted"/>
<comment type="caution">
    <text evidence="3">The sequence shown here is derived from an EMBL/GenBank/DDBJ whole genome shotgun (WGS) entry which is preliminary data.</text>
</comment>
<feature type="non-terminal residue" evidence="3">
    <location>
        <position position="1"/>
    </location>
</feature>
<organism evidence="3 4">
    <name type="scientific">Vibrio alginolyticus</name>
    <dbReference type="NCBI Taxonomy" id="663"/>
    <lineage>
        <taxon>Bacteria</taxon>
        <taxon>Pseudomonadati</taxon>
        <taxon>Pseudomonadota</taxon>
        <taxon>Gammaproteobacteria</taxon>
        <taxon>Vibrionales</taxon>
        <taxon>Vibrionaceae</taxon>
        <taxon>Vibrio</taxon>
    </lineage>
</organism>
<feature type="coiled-coil region" evidence="1">
    <location>
        <begin position="16"/>
        <end position="68"/>
    </location>
</feature>
<feature type="domain" description="RNA polymerase recycling bacterial C-terminal" evidence="2">
    <location>
        <begin position="5"/>
        <end position="77"/>
    </location>
</feature>
<protein>
    <recommendedName>
        <fullName evidence="2">RNA polymerase recycling bacterial C-terminal domain-containing protein</fullName>
    </recommendedName>
</protein>